<reference evidence="3 4" key="1">
    <citation type="journal article" date="2014" name="Antonie Van Leeuwenhoek">
        <title>Hyphomonas beringensis sp. nov. and Hyphomonas chukchiensis sp. nov., isolated from surface seawater of the Bering Sea and Chukchi Sea.</title>
        <authorList>
            <person name="Li C."/>
            <person name="Lai Q."/>
            <person name="Li G."/>
            <person name="Dong C."/>
            <person name="Wang J."/>
            <person name="Liao Y."/>
            <person name="Shao Z."/>
        </authorList>
    </citation>
    <scope>NUCLEOTIDE SEQUENCE [LARGE SCALE GENOMIC DNA]</scope>
    <source>
        <strain evidence="3 4">22II1-22F38</strain>
    </source>
</reference>
<proteinExistence type="predicted"/>
<evidence type="ECO:0000313" key="2">
    <source>
        <dbReference type="EMBL" id="HBQ49780.1"/>
    </source>
</evidence>
<protein>
    <recommendedName>
        <fullName evidence="7">PilZ domain-containing protein</fullName>
    </recommendedName>
</protein>
<dbReference type="RefSeq" id="WP_035554388.1">
    <property type="nucleotide sequence ID" value="NZ_AWFH01000056.1"/>
</dbReference>
<dbReference type="OrthoDB" id="7620524at2"/>
<name>A0A059DYC2_9PROT</name>
<dbReference type="Proteomes" id="UP000024547">
    <property type="component" value="Unassembled WGS sequence"/>
</dbReference>
<evidence type="ECO:0000313" key="5">
    <source>
        <dbReference type="Proteomes" id="UP000259173"/>
    </source>
</evidence>
<dbReference type="EMBL" id="DOGS01000258">
    <property type="protein sequence ID" value="HBQ49780.1"/>
    <property type="molecule type" value="Genomic_DNA"/>
</dbReference>
<evidence type="ECO:0000313" key="1">
    <source>
        <dbReference type="EMBL" id="HAE95349.1"/>
    </source>
</evidence>
<comment type="caution">
    <text evidence="3">The sequence shown here is derived from an EMBL/GenBank/DDBJ whole genome shotgun (WGS) entry which is preliminary data.</text>
</comment>
<evidence type="ECO:0000313" key="3">
    <source>
        <dbReference type="EMBL" id="KCZ58573.1"/>
    </source>
</evidence>
<dbReference type="EMBL" id="AWFH01000056">
    <property type="protein sequence ID" value="KCZ58573.1"/>
    <property type="molecule type" value="Genomic_DNA"/>
</dbReference>
<accession>A0A059DYC2</accession>
<sequence length="118" mass="13194">MTDFANFNPDFGRGLPELPHNDVVQDNVSAWIVLDDYTQARSVQVRDICAKGAWLQVGGWGNLPDTFYLLVKTTPGDASFRVECVQHLRQDEVVGVKFRRPLSPALLAGVVRQQPEDL</sequence>
<dbReference type="PATRIC" id="fig|1280948.3.peg.2988"/>
<reference evidence="5 6" key="2">
    <citation type="journal article" date="2018" name="Nat. Biotechnol.">
        <title>A standardized bacterial taxonomy based on genome phylogeny substantially revises the tree of life.</title>
        <authorList>
            <person name="Parks D.H."/>
            <person name="Chuvochina M."/>
            <person name="Waite D.W."/>
            <person name="Rinke C."/>
            <person name="Skarshewski A."/>
            <person name="Chaumeil P.A."/>
            <person name="Hugenholtz P."/>
        </authorList>
    </citation>
    <scope>NUCLEOTIDE SEQUENCE [LARGE SCALE GENOMIC DNA]</scope>
    <source>
        <strain evidence="2">UBA10378</strain>
        <strain evidence="1">UBA8557</strain>
    </source>
</reference>
<dbReference type="Proteomes" id="UP000259173">
    <property type="component" value="Unassembled WGS sequence"/>
</dbReference>
<evidence type="ECO:0000313" key="4">
    <source>
        <dbReference type="Proteomes" id="UP000024547"/>
    </source>
</evidence>
<evidence type="ECO:0000313" key="6">
    <source>
        <dbReference type="Proteomes" id="UP000263957"/>
    </source>
</evidence>
<dbReference type="Proteomes" id="UP000263957">
    <property type="component" value="Unassembled WGS sequence"/>
</dbReference>
<gene>
    <name evidence="1" type="ORF">DCG65_12370</name>
    <name evidence="2" type="ORF">DD728_13040</name>
    <name evidence="3" type="ORF">HY36_09350</name>
</gene>
<evidence type="ECO:0008006" key="7">
    <source>
        <dbReference type="Google" id="ProtNLM"/>
    </source>
</evidence>
<keyword evidence="4" id="KW-1185">Reference proteome</keyword>
<dbReference type="SUPFAM" id="SSF141371">
    <property type="entry name" value="PilZ domain-like"/>
    <property type="match status" value="1"/>
</dbReference>
<dbReference type="EMBL" id="DMBR01000375">
    <property type="protein sequence ID" value="HAE95349.1"/>
    <property type="molecule type" value="Genomic_DNA"/>
</dbReference>
<dbReference type="AlphaFoldDB" id="A0A059DYC2"/>
<organism evidence="3 4">
    <name type="scientific">Hyphomonas atlantica</name>
    <dbReference type="NCBI Taxonomy" id="1280948"/>
    <lineage>
        <taxon>Bacteria</taxon>
        <taxon>Pseudomonadati</taxon>
        <taxon>Pseudomonadota</taxon>
        <taxon>Alphaproteobacteria</taxon>
        <taxon>Hyphomonadales</taxon>
        <taxon>Hyphomonadaceae</taxon>
        <taxon>Hyphomonas</taxon>
    </lineage>
</organism>